<proteinExistence type="predicted"/>
<sequence>MKNGRFTLPEKLQGKQGRTLLAVGIGFLAMVLILLSELFPARQTTAAAGEPLDTAAYQTQLEQRLETLVSQMSGAGKTTVMVTLETGEESVYAVDTQSGELQTQNTHVLLDDGSALTETVYLPQVQGVAVLCEGGGDVRVAARITEMIGALLDLPSNRICVEQRR</sequence>
<keyword evidence="2" id="KW-1185">Reference proteome</keyword>
<name>A0ACC9CY55_9FIRM</name>
<accession>A0ACC9CY55</accession>
<comment type="caution">
    <text evidence="1">The sequence shown here is derived from an EMBL/GenBank/DDBJ whole genome shotgun (WGS) entry which is preliminary data.</text>
</comment>
<evidence type="ECO:0000313" key="1">
    <source>
        <dbReference type="EMBL" id="PDX60653.1"/>
    </source>
</evidence>
<gene>
    <name evidence="1" type="ORF">CGS49_11780</name>
</gene>
<dbReference type="EMBL" id="NMTR01000021">
    <property type="protein sequence ID" value="PDX60653.1"/>
    <property type="molecule type" value="Genomic_DNA"/>
</dbReference>
<protein>
    <submittedName>
        <fullName evidence="1">Stage III sporulation protein AG</fullName>
    </submittedName>
</protein>
<evidence type="ECO:0000313" key="2">
    <source>
        <dbReference type="Proteomes" id="UP000220959"/>
    </source>
</evidence>
<dbReference type="Proteomes" id="UP000220959">
    <property type="component" value="Unassembled WGS sequence"/>
</dbReference>
<reference evidence="1 2" key="1">
    <citation type="journal article" date="2017" name="Front. Microbiol.">
        <title>New Insights into the Diversity of the Genus Faecalibacterium.</title>
        <authorList>
            <person name="Benevides L."/>
            <person name="Burman S."/>
            <person name="Martin R."/>
            <person name="Robert V."/>
            <person name="Thomas M."/>
            <person name="Miquel S."/>
            <person name="Chain F."/>
            <person name="Sokol H."/>
            <person name="Bermudez-Humaran L.G."/>
            <person name="Morrison M."/>
            <person name="Langella P."/>
            <person name="Azevedo V.A."/>
            <person name="Chatel J.M."/>
            <person name="Soares S."/>
        </authorList>
    </citation>
    <scope>NUCLEOTIDE SEQUENCE [LARGE SCALE GENOMIC DNA]</scope>
    <source>
        <strain evidence="2">CNCM I-4541</strain>
    </source>
</reference>
<organism evidence="1 2">
    <name type="scientific">Faecalibacterium langellae</name>
    <dbReference type="NCBI Taxonomy" id="3435293"/>
    <lineage>
        <taxon>Bacteria</taxon>
        <taxon>Bacillati</taxon>
        <taxon>Bacillota</taxon>
        <taxon>Clostridia</taxon>
        <taxon>Eubacteriales</taxon>
        <taxon>Oscillospiraceae</taxon>
        <taxon>Faecalibacterium</taxon>
    </lineage>
</organism>